<dbReference type="PROSITE" id="PS51462">
    <property type="entry name" value="NUDIX"/>
    <property type="match status" value="1"/>
</dbReference>
<protein>
    <submittedName>
        <fullName evidence="5">NUDIX domain-containing protein</fullName>
    </submittedName>
</protein>
<dbReference type="Pfam" id="PF00293">
    <property type="entry name" value="NUDIX"/>
    <property type="match status" value="1"/>
</dbReference>
<dbReference type="PRINTS" id="PR00502">
    <property type="entry name" value="NUDIXFAMILY"/>
</dbReference>
<dbReference type="PANTHER" id="PTHR43736:SF1">
    <property type="entry name" value="DIHYDRONEOPTERIN TRIPHOSPHATE DIPHOSPHATASE"/>
    <property type="match status" value="1"/>
</dbReference>
<dbReference type="PANTHER" id="PTHR43736">
    <property type="entry name" value="ADP-RIBOSE PYROPHOSPHATASE"/>
    <property type="match status" value="1"/>
</dbReference>
<dbReference type="Proteomes" id="UP000295131">
    <property type="component" value="Unassembled WGS sequence"/>
</dbReference>
<gene>
    <name evidence="5" type="ORF">E2A64_11310</name>
</gene>
<proteinExistence type="inferred from homology"/>
<dbReference type="InterPro" id="IPR020476">
    <property type="entry name" value="Nudix_hydrolase"/>
</dbReference>
<dbReference type="CDD" id="cd04673">
    <property type="entry name" value="NUDIX_ADPRase"/>
    <property type="match status" value="1"/>
</dbReference>
<evidence type="ECO:0000313" key="5">
    <source>
        <dbReference type="EMBL" id="TDH36341.1"/>
    </source>
</evidence>
<evidence type="ECO:0000313" key="6">
    <source>
        <dbReference type="Proteomes" id="UP000295131"/>
    </source>
</evidence>
<dbReference type="InterPro" id="IPR015797">
    <property type="entry name" value="NUDIX_hydrolase-like_dom_sf"/>
</dbReference>
<comment type="caution">
    <text evidence="5">The sequence shown here is derived from an EMBL/GenBank/DDBJ whole genome shotgun (WGS) entry which is preliminary data.</text>
</comment>
<dbReference type="PROSITE" id="PS00893">
    <property type="entry name" value="NUDIX_BOX"/>
    <property type="match status" value="1"/>
</dbReference>
<dbReference type="GO" id="GO:0016787">
    <property type="term" value="F:hydrolase activity"/>
    <property type="evidence" value="ECO:0007669"/>
    <property type="project" value="UniProtKB-KW"/>
</dbReference>
<sequence length="137" mass="14950">MNTETPRAVSAIVRRGEHYLLVLRANPPARNMYAFPGGRVDPNEDAKTAAMRELAEETGIIATEARAYATYDLTADRQADEPHYHLTVFEVTEPGTVEPVAMDDAAALGWFRISETGKLSMPASMHACFAKLAAGRV</sequence>
<comment type="cofactor">
    <cofactor evidence="1">
        <name>Mg(2+)</name>
        <dbReference type="ChEBI" id="CHEBI:18420"/>
    </cofactor>
</comment>
<organism evidence="5 6">
    <name type="scientific">Pseudohoeflea suaedae</name>
    <dbReference type="NCBI Taxonomy" id="877384"/>
    <lineage>
        <taxon>Bacteria</taxon>
        <taxon>Pseudomonadati</taxon>
        <taxon>Pseudomonadota</taxon>
        <taxon>Alphaproteobacteria</taxon>
        <taxon>Hyphomicrobiales</taxon>
        <taxon>Rhizobiaceae</taxon>
        <taxon>Pseudohoeflea</taxon>
    </lineage>
</organism>
<accession>A0A4R5PKS9</accession>
<dbReference type="Gene3D" id="3.90.79.10">
    <property type="entry name" value="Nucleoside Triphosphate Pyrophosphohydrolase"/>
    <property type="match status" value="1"/>
</dbReference>
<dbReference type="InterPro" id="IPR000086">
    <property type="entry name" value="NUDIX_hydrolase_dom"/>
</dbReference>
<dbReference type="EMBL" id="SMSI01000002">
    <property type="protein sequence ID" value="TDH36341.1"/>
    <property type="molecule type" value="Genomic_DNA"/>
</dbReference>
<feature type="domain" description="Nudix hydrolase" evidence="4">
    <location>
        <begin position="4"/>
        <end position="133"/>
    </location>
</feature>
<evidence type="ECO:0000256" key="2">
    <source>
        <dbReference type="ARBA" id="ARBA00022801"/>
    </source>
</evidence>
<evidence type="ECO:0000256" key="3">
    <source>
        <dbReference type="RuleBase" id="RU003476"/>
    </source>
</evidence>
<dbReference type="OrthoDB" id="9761969at2"/>
<reference evidence="5 6" key="1">
    <citation type="journal article" date="2013" name="Int. J. Syst. Evol. Microbiol.">
        <title>Hoeflea suaedae sp. nov., an endophytic bacterium isolated from the root of the halophyte Suaeda maritima.</title>
        <authorList>
            <person name="Chung E.J."/>
            <person name="Park J.A."/>
            <person name="Pramanik P."/>
            <person name="Bibi F."/>
            <person name="Jeon C.O."/>
            <person name="Chung Y.R."/>
        </authorList>
    </citation>
    <scope>NUCLEOTIDE SEQUENCE [LARGE SCALE GENOMIC DNA]</scope>
    <source>
        <strain evidence="5 6">YC6898</strain>
    </source>
</reference>
<evidence type="ECO:0000259" key="4">
    <source>
        <dbReference type="PROSITE" id="PS51462"/>
    </source>
</evidence>
<dbReference type="InterPro" id="IPR020084">
    <property type="entry name" value="NUDIX_hydrolase_CS"/>
</dbReference>
<keyword evidence="6" id="KW-1185">Reference proteome</keyword>
<dbReference type="AlphaFoldDB" id="A0A4R5PKS9"/>
<keyword evidence="2 3" id="KW-0378">Hydrolase</keyword>
<evidence type="ECO:0000256" key="1">
    <source>
        <dbReference type="ARBA" id="ARBA00001946"/>
    </source>
</evidence>
<comment type="similarity">
    <text evidence="3">Belongs to the Nudix hydrolase family.</text>
</comment>
<dbReference type="SUPFAM" id="SSF55811">
    <property type="entry name" value="Nudix"/>
    <property type="match status" value="1"/>
</dbReference>
<name>A0A4R5PKS9_9HYPH</name>